<evidence type="ECO:0000313" key="1">
    <source>
        <dbReference type="EMBL" id="KKM28009.1"/>
    </source>
</evidence>
<reference evidence="1" key="1">
    <citation type="journal article" date="2015" name="Nature">
        <title>Complex archaea that bridge the gap between prokaryotes and eukaryotes.</title>
        <authorList>
            <person name="Spang A."/>
            <person name="Saw J.H."/>
            <person name="Jorgensen S.L."/>
            <person name="Zaremba-Niedzwiedzka K."/>
            <person name="Martijn J."/>
            <person name="Lind A.E."/>
            <person name="van Eijk R."/>
            <person name="Schleper C."/>
            <person name="Guy L."/>
            <person name="Ettema T.J."/>
        </authorList>
    </citation>
    <scope>NUCLEOTIDE SEQUENCE</scope>
</reference>
<dbReference type="EMBL" id="LAZR01012211">
    <property type="protein sequence ID" value="KKM28009.1"/>
    <property type="molecule type" value="Genomic_DNA"/>
</dbReference>
<comment type="caution">
    <text evidence="1">The sequence shown here is derived from an EMBL/GenBank/DDBJ whole genome shotgun (WGS) entry which is preliminary data.</text>
</comment>
<accession>A0A0F9J6J2</accession>
<sequence length="165" mass="19494">MVGSVGCNPTVIVTLLVRFQSPPHRKIIMIIGIDLHGVIDDDPKWFQSRLARLEWLMIGFGEYKPIDIYIISGPPKEDIRKELEKHKICRGLHFDEIFSVVDHLKEKGVEMWQDERGRWWSHDEEWWKAKAEICEKHGVDMMLDDKKEWAPYFKNIKTKFLLYGG</sequence>
<gene>
    <name evidence="1" type="ORF">LCGC14_1568990</name>
</gene>
<organism evidence="1">
    <name type="scientific">marine sediment metagenome</name>
    <dbReference type="NCBI Taxonomy" id="412755"/>
    <lineage>
        <taxon>unclassified sequences</taxon>
        <taxon>metagenomes</taxon>
        <taxon>ecological metagenomes</taxon>
    </lineage>
</organism>
<name>A0A0F9J6J2_9ZZZZ</name>
<proteinExistence type="predicted"/>
<protein>
    <submittedName>
        <fullName evidence="1">Uncharacterized protein</fullName>
    </submittedName>
</protein>
<dbReference type="AlphaFoldDB" id="A0A0F9J6J2"/>